<evidence type="ECO:0000313" key="3">
    <source>
        <dbReference type="Proteomes" id="UP000799537"/>
    </source>
</evidence>
<gene>
    <name evidence="2" type="ORF">M409DRAFT_61697</name>
</gene>
<dbReference type="EMBL" id="ML993674">
    <property type="protein sequence ID" value="KAF2158395.1"/>
    <property type="molecule type" value="Genomic_DNA"/>
</dbReference>
<evidence type="ECO:0000313" key="2">
    <source>
        <dbReference type="EMBL" id="KAF2158395.1"/>
    </source>
</evidence>
<organism evidence="2 3">
    <name type="scientific">Zasmidium cellare ATCC 36951</name>
    <dbReference type="NCBI Taxonomy" id="1080233"/>
    <lineage>
        <taxon>Eukaryota</taxon>
        <taxon>Fungi</taxon>
        <taxon>Dikarya</taxon>
        <taxon>Ascomycota</taxon>
        <taxon>Pezizomycotina</taxon>
        <taxon>Dothideomycetes</taxon>
        <taxon>Dothideomycetidae</taxon>
        <taxon>Mycosphaerellales</taxon>
        <taxon>Mycosphaerellaceae</taxon>
        <taxon>Zasmidium</taxon>
    </lineage>
</organism>
<proteinExistence type="predicted"/>
<dbReference type="SUPFAM" id="SSF51182">
    <property type="entry name" value="RmlC-like cupins"/>
    <property type="match status" value="1"/>
</dbReference>
<dbReference type="RefSeq" id="XP_033659284.1">
    <property type="nucleotide sequence ID" value="XM_033814843.1"/>
</dbReference>
<dbReference type="Gene3D" id="2.60.120.10">
    <property type="entry name" value="Jelly Rolls"/>
    <property type="match status" value="1"/>
</dbReference>
<sequence length="220" mass="25283">MPLFQPLQVPRTKVSHLNLITYDNDSAINAFYRSGTAYFGKQSVPPDNKWPDGTPSFMAPISHFHLLQSETFHIKSGRGIWYLANKKIELGEGEDITISPCISHRFENMSGSTEPLVIEYRYDPQRFAMEERFFRNMLTYLDDCRKVEKQPSLLQLCVFLAGAWMPGDILPVPTVAGEYVKCFVNAVFMWVLAAIGWAIFGYRISYKEYYDPGAERNKRS</sequence>
<dbReference type="Proteomes" id="UP000799537">
    <property type="component" value="Unassembled WGS sequence"/>
</dbReference>
<accession>A0A6A6BUM8</accession>
<reference evidence="2" key="1">
    <citation type="journal article" date="2020" name="Stud. Mycol.">
        <title>101 Dothideomycetes genomes: a test case for predicting lifestyles and emergence of pathogens.</title>
        <authorList>
            <person name="Haridas S."/>
            <person name="Albert R."/>
            <person name="Binder M."/>
            <person name="Bloem J."/>
            <person name="Labutti K."/>
            <person name="Salamov A."/>
            <person name="Andreopoulos B."/>
            <person name="Baker S."/>
            <person name="Barry K."/>
            <person name="Bills G."/>
            <person name="Bluhm B."/>
            <person name="Cannon C."/>
            <person name="Castanera R."/>
            <person name="Culley D."/>
            <person name="Daum C."/>
            <person name="Ezra D."/>
            <person name="Gonzalez J."/>
            <person name="Henrissat B."/>
            <person name="Kuo A."/>
            <person name="Liang C."/>
            <person name="Lipzen A."/>
            <person name="Lutzoni F."/>
            <person name="Magnuson J."/>
            <person name="Mondo S."/>
            <person name="Nolan M."/>
            <person name="Ohm R."/>
            <person name="Pangilinan J."/>
            <person name="Park H.-J."/>
            <person name="Ramirez L."/>
            <person name="Alfaro M."/>
            <person name="Sun H."/>
            <person name="Tritt A."/>
            <person name="Yoshinaga Y."/>
            <person name="Zwiers L.-H."/>
            <person name="Turgeon B."/>
            <person name="Goodwin S."/>
            <person name="Spatafora J."/>
            <person name="Crous P."/>
            <person name="Grigoriev I."/>
        </authorList>
    </citation>
    <scope>NUCLEOTIDE SEQUENCE</scope>
    <source>
        <strain evidence="2">ATCC 36951</strain>
    </source>
</reference>
<keyword evidence="1" id="KW-0472">Membrane</keyword>
<keyword evidence="1" id="KW-0812">Transmembrane</keyword>
<dbReference type="OrthoDB" id="9976870at2759"/>
<name>A0A6A6BUM8_ZASCE</name>
<evidence type="ECO:0000256" key="1">
    <source>
        <dbReference type="SAM" id="Phobius"/>
    </source>
</evidence>
<dbReference type="GeneID" id="54568115"/>
<dbReference type="InterPro" id="IPR014710">
    <property type="entry name" value="RmlC-like_jellyroll"/>
</dbReference>
<feature type="transmembrane region" description="Helical" evidence="1">
    <location>
        <begin position="183"/>
        <end position="202"/>
    </location>
</feature>
<evidence type="ECO:0008006" key="4">
    <source>
        <dbReference type="Google" id="ProtNLM"/>
    </source>
</evidence>
<dbReference type="AlphaFoldDB" id="A0A6A6BUM8"/>
<protein>
    <recommendedName>
        <fullName evidence="4">Cupin 2 conserved barrel domain-containing protein</fullName>
    </recommendedName>
</protein>
<dbReference type="InterPro" id="IPR011051">
    <property type="entry name" value="RmlC_Cupin_sf"/>
</dbReference>
<keyword evidence="1" id="KW-1133">Transmembrane helix</keyword>
<keyword evidence="3" id="KW-1185">Reference proteome</keyword>